<dbReference type="AlphaFoldDB" id="A0A4U5QTC7"/>
<accession>A0A4U5QTC7</accession>
<comment type="caution">
    <text evidence="1">The sequence shown here is derived from an EMBL/GenBank/DDBJ whole genome shotgun (WGS) entry which is preliminary data.</text>
</comment>
<proteinExistence type="predicted"/>
<name>A0A4U5QTC7_POPAL</name>
<organism evidence="1">
    <name type="scientific">Populus alba</name>
    <name type="common">White poplar</name>
    <dbReference type="NCBI Taxonomy" id="43335"/>
    <lineage>
        <taxon>Eukaryota</taxon>
        <taxon>Viridiplantae</taxon>
        <taxon>Streptophyta</taxon>
        <taxon>Embryophyta</taxon>
        <taxon>Tracheophyta</taxon>
        <taxon>Spermatophyta</taxon>
        <taxon>Magnoliopsida</taxon>
        <taxon>eudicotyledons</taxon>
        <taxon>Gunneridae</taxon>
        <taxon>Pentapetalae</taxon>
        <taxon>rosids</taxon>
        <taxon>fabids</taxon>
        <taxon>Malpighiales</taxon>
        <taxon>Salicaceae</taxon>
        <taxon>Saliceae</taxon>
        <taxon>Populus</taxon>
    </lineage>
</organism>
<dbReference type="EMBL" id="RCHU01000149">
    <property type="protein sequence ID" value="TKS12757.1"/>
    <property type="molecule type" value="Genomic_DNA"/>
</dbReference>
<sequence length="165" mass="18623">MLQTMKNHWWRMPKGKDDVSQAQSVAKIFGIPVTLSSSKKPCKKLRSHFLAHTAAAMRTLPTLTIFHRQPEYRQDQFAAKITMANHKYTPLQNTTASTTTTKAANTNNINNNDNSNMPIIFDSRGELVSELPASIDFSPSTFSFPTFISTRNDHFDFSFVQPQLA</sequence>
<evidence type="ECO:0000313" key="1">
    <source>
        <dbReference type="EMBL" id="TKS12757.1"/>
    </source>
</evidence>
<gene>
    <name evidence="1" type="ORF">D5086_0000059840</name>
</gene>
<protein>
    <submittedName>
        <fullName evidence="1">Uncharacterized protein</fullName>
    </submittedName>
</protein>
<reference evidence="1" key="1">
    <citation type="submission" date="2018-10" db="EMBL/GenBank/DDBJ databases">
        <title>Population genomic analysis revealed the cold adaptation of white poplar.</title>
        <authorList>
            <person name="Liu Y.-J."/>
        </authorList>
    </citation>
    <scope>NUCLEOTIDE SEQUENCE [LARGE SCALE GENOMIC DNA]</scope>
    <source>
        <strain evidence="1">PAL-ZL1</strain>
    </source>
</reference>